<dbReference type="CDD" id="cd04275">
    <property type="entry name" value="ZnMc_pappalysin_like"/>
    <property type="match status" value="1"/>
</dbReference>
<dbReference type="GO" id="GO:0046872">
    <property type="term" value="F:metal ion binding"/>
    <property type="evidence" value="ECO:0007669"/>
    <property type="project" value="UniProtKB-KW"/>
</dbReference>
<dbReference type="GO" id="GO:0006508">
    <property type="term" value="P:proteolysis"/>
    <property type="evidence" value="ECO:0007669"/>
    <property type="project" value="UniProtKB-KW"/>
</dbReference>
<accession>A0A0K6FM54</accession>
<keyword evidence="4 9" id="KW-0732">Signal</keyword>
<keyword evidence="5" id="KW-0378">Hydrolase</keyword>
<evidence type="ECO:0000313" key="12">
    <source>
        <dbReference type="Proteomes" id="UP000044841"/>
    </source>
</evidence>
<feature type="chain" id="PRO_5005502377" evidence="9">
    <location>
        <begin position="21"/>
        <end position="293"/>
    </location>
</feature>
<organism evidence="11 12">
    <name type="scientific">Rhizoctonia solani</name>
    <dbReference type="NCBI Taxonomy" id="456999"/>
    <lineage>
        <taxon>Eukaryota</taxon>
        <taxon>Fungi</taxon>
        <taxon>Dikarya</taxon>
        <taxon>Basidiomycota</taxon>
        <taxon>Agaricomycotina</taxon>
        <taxon>Agaricomycetes</taxon>
        <taxon>Cantharellales</taxon>
        <taxon>Ceratobasidiaceae</taxon>
        <taxon>Rhizoctonia</taxon>
    </lineage>
</organism>
<dbReference type="Proteomes" id="UP000044841">
    <property type="component" value="Unassembled WGS sequence"/>
</dbReference>
<reference evidence="11 12" key="1">
    <citation type="submission" date="2015-07" db="EMBL/GenBank/DDBJ databases">
        <authorList>
            <person name="Noorani M."/>
        </authorList>
    </citation>
    <scope>NUCLEOTIDE SEQUENCE [LARGE SCALE GENOMIC DNA]</scope>
    <source>
        <strain evidence="11">BBA 69670</strain>
    </source>
</reference>
<name>A0A0K6FM54_9AGAM</name>
<dbReference type="Pfam" id="PF05572">
    <property type="entry name" value="Peptidase_M43"/>
    <property type="match status" value="1"/>
</dbReference>
<keyword evidence="3" id="KW-0479">Metal-binding</keyword>
<comment type="similarity">
    <text evidence="1">Belongs to the peptidase M43B family.</text>
</comment>
<evidence type="ECO:0000256" key="7">
    <source>
        <dbReference type="ARBA" id="ARBA00023049"/>
    </source>
</evidence>
<protein>
    <submittedName>
        <fullName evidence="11">Extracellular metalloprotease SMAC_06893</fullName>
    </submittedName>
</protein>
<dbReference type="InterPro" id="IPR024079">
    <property type="entry name" value="MetalloPept_cat_dom_sf"/>
</dbReference>
<evidence type="ECO:0000256" key="1">
    <source>
        <dbReference type="ARBA" id="ARBA00008721"/>
    </source>
</evidence>
<evidence type="ECO:0000256" key="8">
    <source>
        <dbReference type="ARBA" id="ARBA00023157"/>
    </source>
</evidence>
<evidence type="ECO:0000256" key="3">
    <source>
        <dbReference type="ARBA" id="ARBA00022723"/>
    </source>
</evidence>
<evidence type="ECO:0000313" key="11">
    <source>
        <dbReference type="EMBL" id="CUA67316.1"/>
    </source>
</evidence>
<dbReference type="PANTHER" id="PTHR47466:SF1">
    <property type="entry name" value="METALLOPROTEASE MEP1 (AFU_ORTHOLOGUE AFUA_1G07730)-RELATED"/>
    <property type="match status" value="1"/>
</dbReference>
<gene>
    <name evidence="11" type="ORF">RSOLAG22IIIB_07353</name>
</gene>
<dbReference type="AlphaFoldDB" id="A0A0K6FM54"/>
<sequence>MVSFVRFLTSALTLATLSLALPANNATVSITDPVHLVCGADRPPRTGLPKADESRLAPSMVITASVARTIKVYWNVIHKDTTYAGGYLSSNQVNSAISALNSHFAGSGLTFKRVALKYTKNAQWFDNVDNEDNNDLATAMKSRLHMGTAKDLNVYSVGFTNSNLGGFATFPWWYSGAPKLDGVVFKWNTTPGGTLANYNQGKIFSHEVGHWVGLYHTFQGGCSDAQGDYVSDTPAEASPATGCPVNRDSCPNLAGKDPIRNHMDYTYDTCKNGKFTNGQITRMGQAMQAYRAN</sequence>
<feature type="domain" description="Peptidase M43 pregnancy-associated plasma-A" evidence="10">
    <location>
        <begin position="150"/>
        <end position="287"/>
    </location>
</feature>
<proteinExistence type="inferred from homology"/>
<dbReference type="Gene3D" id="3.40.390.10">
    <property type="entry name" value="Collagenase (Catalytic Domain)"/>
    <property type="match status" value="1"/>
</dbReference>
<feature type="signal peptide" evidence="9">
    <location>
        <begin position="1"/>
        <end position="20"/>
    </location>
</feature>
<keyword evidence="8" id="KW-1015">Disulfide bond</keyword>
<evidence type="ECO:0000256" key="2">
    <source>
        <dbReference type="ARBA" id="ARBA00022670"/>
    </source>
</evidence>
<dbReference type="GO" id="GO:0008237">
    <property type="term" value="F:metallopeptidase activity"/>
    <property type="evidence" value="ECO:0007669"/>
    <property type="project" value="UniProtKB-KW"/>
</dbReference>
<dbReference type="EMBL" id="CYGV01000091">
    <property type="protein sequence ID" value="CUA67316.1"/>
    <property type="molecule type" value="Genomic_DNA"/>
</dbReference>
<evidence type="ECO:0000259" key="10">
    <source>
        <dbReference type="Pfam" id="PF05572"/>
    </source>
</evidence>
<keyword evidence="7 11" id="KW-0482">Metalloprotease</keyword>
<keyword evidence="12" id="KW-1185">Reference proteome</keyword>
<evidence type="ECO:0000256" key="9">
    <source>
        <dbReference type="SAM" id="SignalP"/>
    </source>
</evidence>
<dbReference type="InterPro" id="IPR008754">
    <property type="entry name" value="Peptidase_M43"/>
</dbReference>
<dbReference type="PANTHER" id="PTHR47466">
    <property type="match status" value="1"/>
</dbReference>
<evidence type="ECO:0000256" key="6">
    <source>
        <dbReference type="ARBA" id="ARBA00022833"/>
    </source>
</evidence>
<keyword evidence="2 11" id="KW-0645">Protease</keyword>
<evidence type="ECO:0000256" key="5">
    <source>
        <dbReference type="ARBA" id="ARBA00022801"/>
    </source>
</evidence>
<dbReference type="SUPFAM" id="SSF55486">
    <property type="entry name" value="Metalloproteases ('zincins'), catalytic domain"/>
    <property type="match status" value="1"/>
</dbReference>
<evidence type="ECO:0000256" key="4">
    <source>
        <dbReference type="ARBA" id="ARBA00022729"/>
    </source>
</evidence>
<keyword evidence="6" id="KW-0862">Zinc</keyword>